<reference evidence="2" key="1">
    <citation type="submission" date="2020-05" db="EMBL/GenBank/DDBJ databases">
        <authorList>
            <person name="Chiriac C."/>
            <person name="Salcher M."/>
            <person name="Ghai R."/>
            <person name="Kavagutti S V."/>
        </authorList>
    </citation>
    <scope>NUCLEOTIDE SEQUENCE</scope>
</reference>
<proteinExistence type="predicted"/>
<dbReference type="AlphaFoldDB" id="A0A6J7NZH9"/>
<gene>
    <name evidence="2" type="ORF">UFOPK4043_00217</name>
</gene>
<name>A0A6J7NZH9_9ZZZZ</name>
<accession>A0A6J7NZH9</accession>
<evidence type="ECO:0000256" key="1">
    <source>
        <dbReference type="SAM" id="MobiDB-lite"/>
    </source>
</evidence>
<feature type="region of interest" description="Disordered" evidence="1">
    <location>
        <begin position="1"/>
        <end position="35"/>
    </location>
</feature>
<protein>
    <submittedName>
        <fullName evidence="2">Unannotated protein</fullName>
    </submittedName>
</protein>
<organism evidence="2">
    <name type="scientific">freshwater metagenome</name>
    <dbReference type="NCBI Taxonomy" id="449393"/>
    <lineage>
        <taxon>unclassified sequences</taxon>
        <taxon>metagenomes</taxon>
        <taxon>ecological metagenomes</taxon>
    </lineage>
</organism>
<feature type="region of interest" description="Disordered" evidence="1">
    <location>
        <begin position="51"/>
        <end position="70"/>
    </location>
</feature>
<dbReference type="EMBL" id="CAFBPA010000017">
    <property type="protein sequence ID" value="CAB4996319.1"/>
    <property type="molecule type" value="Genomic_DNA"/>
</dbReference>
<evidence type="ECO:0000313" key="2">
    <source>
        <dbReference type="EMBL" id="CAB4996319.1"/>
    </source>
</evidence>
<sequence>MMMAKVVGSTAAPPMPITALKPMSMPEETENAHTAEAAAKRIKPMIRIFFRPRRSPSTPQVKSKAANAKI</sequence>